<accession>A0ABT2S053</accession>
<evidence type="ECO:0000313" key="3">
    <source>
        <dbReference type="EMBL" id="MCU6697966.1"/>
    </source>
</evidence>
<feature type="chain" id="PRO_5046474595" evidence="2">
    <location>
        <begin position="20"/>
        <end position="254"/>
    </location>
</feature>
<organism evidence="3 4">
    <name type="scientific">Laedolimicola ammoniilytica</name>
    <dbReference type="NCBI Taxonomy" id="2981771"/>
    <lineage>
        <taxon>Bacteria</taxon>
        <taxon>Bacillati</taxon>
        <taxon>Bacillota</taxon>
        <taxon>Clostridia</taxon>
        <taxon>Lachnospirales</taxon>
        <taxon>Lachnospiraceae</taxon>
        <taxon>Laedolimicola</taxon>
    </lineage>
</organism>
<dbReference type="EMBL" id="JAOQKC010000022">
    <property type="protein sequence ID" value="MCU6697966.1"/>
    <property type="molecule type" value="Genomic_DNA"/>
</dbReference>
<protein>
    <submittedName>
        <fullName evidence="3">Uncharacterized protein</fullName>
    </submittedName>
</protein>
<evidence type="ECO:0000256" key="1">
    <source>
        <dbReference type="SAM" id="MobiDB-lite"/>
    </source>
</evidence>
<feature type="signal peptide" evidence="2">
    <location>
        <begin position="1"/>
        <end position="19"/>
    </location>
</feature>
<dbReference type="RefSeq" id="WP_158364813.1">
    <property type="nucleotide sequence ID" value="NZ_JAOQKC010000022.1"/>
</dbReference>
<dbReference type="PROSITE" id="PS51257">
    <property type="entry name" value="PROKAR_LIPOPROTEIN"/>
    <property type="match status" value="1"/>
</dbReference>
<proteinExistence type="predicted"/>
<keyword evidence="2" id="KW-0732">Signal</keyword>
<name>A0ABT2S053_9FIRM</name>
<reference evidence="3 4" key="1">
    <citation type="journal article" date="2021" name="ISME Commun">
        <title>Automated analysis of genomic sequences facilitates high-throughput and comprehensive description of bacteria.</title>
        <authorList>
            <person name="Hitch T.C.A."/>
        </authorList>
    </citation>
    <scope>NUCLEOTIDE SEQUENCE [LARGE SCALE GENOMIC DNA]</scope>
    <source>
        <strain evidence="3 4">Sanger_04</strain>
    </source>
</reference>
<sequence>MRKYWLAVLLGVTVLAAGCKGSTDTTNTAKEASAEDTETTVNQETETSEIKGTTDDIAAGASTLSDAGKSAYRSVLDDIYYNQQFPNGLELDYDGSDLSENKFGVYDVDGDGRNELLIAYTTASADSQMFLIYDFVEALEAVHEEFTGFPAATFYDNGVMRADWNHDPSTVEGSDFQPFTLFVYDEEENTYELLGSVFQQDEPDVYYQNLAGDEDEKEIDEAVLKDWLDFCIGDAGQLEIPMVDLTEENIKVLK</sequence>
<gene>
    <name evidence="3" type="ORF">OCV63_13860</name>
</gene>
<comment type="caution">
    <text evidence="3">The sequence shown here is derived from an EMBL/GenBank/DDBJ whole genome shotgun (WGS) entry which is preliminary data.</text>
</comment>
<evidence type="ECO:0000313" key="4">
    <source>
        <dbReference type="Proteomes" id="UP001652461"/>
    </source>
</evidence>
<dbReference type="Proteomes" id="UP001652461">
    <property type="component" value="Unassembled WGS sequence"/>
</dbReference>
<feature type="region of interest" description="Disordered" evidence="1">
    <location>
        <begin position="24"/>
        <end position="48"/>
    </location>
</feature>
<keyword evidence="4" id="KW-1185">Reference proteome</keyword>
<evidence type="ECO:0000256" key="2">
    <source>
        <dbReference type="SAM" id="SignalP"/>
    </source>
</evidence>